<protein>
    <submittedName>
        <fullName evidence="2">DinB family protein</fullName>
    </submittedName>
</protein>
<reference evidence="3" key="1">
    <citation type="journal article" date="2019" name="Int. J. Syst. Evol. Microbiol.">
        <title>The Global Catalogue of Microorganisms (GCM) 10K type strain sequencing project: providing services to taxonomists for standard genome sequencing and annotation.</title>
        <authorList>
            <consortium name="The Broad Institute Genomics Platform"/>
            <consortium name="The Broad Institute Genome Sequencing Center for Infectious Disease"/>
            <person name="Wu L."/>
            <person name="Ma J."/>
        </authorList>
    </citation>
    <scope>NUCLEOTIDE SEQUENCE [LARGE SCALE GENOMIC DNA]</scope>
    <source>
        <strain evidence="3">JCM 17858</strain>
    </source>
</reference>
<dbReference type="InterPro" id="IPR024775">
    <property type="entry name" value="DinB-like"/>
</dbReference>
<sequence>MNQLKSEDYPAIYENYVESVQGDVMAVLEEQLTSFPKFIRRIPESRHTYTYAEGKWTVKEILCHIVDTERVMSYRALRFARNDMTELASFEQDEFVANGRHNERSIDSIIEEFVHLRKANIALFKSFNDIELTRKGMASGRLISVLAFIYVIAGHLNHHKFILQQKYLKD</sequence>
<keyword evidence="3" id="KW-1185">Reference proteome</keyword>
<evidence type="ECO:0000313" key="3">
    <source>
        <dbReference type="Proteomes" id="UP001500394"/>
    </source>
</evidence>
<dbReference type="InterPro" id="IPR034660">
    <property type="entry name" value="DinB/YfiT-like"/>
</dbReference>
<accession>A0ABP8R0W4</accession>
<dbReference type="Pfam" id="PF12867">
    <property type="entry name" value="DinB_2"/>
    <property type="match status" value="1"/>
</dbReference>
<dbReference type="RefSeq" id="WP_345066244.1">
    <property type="nucleotide sequence ID" value="NZ_BAABGR010000015.1"/>
</dbReference>
<feature type="domain" description="DinB-like" evidence="1">
    <location>
        <begin position="28"/>
        <end position="159"/>
    </location>
</feature>
<dbReference type="Gene3D" id="1.20.120.450">
    <property type="entry name" value="dinb family like domain"/>
    <property type="match status" value="1"/>
</dbReference>
<evidence type="ECO:0000313" key="2">
    <source>
        <dbReference type="EMBL" id="GAA4515141.1"/>
    </source>
</evidence>
<evidence type="ECO:0000259" key="1">
    <source>
        <dbReference type="Pfam" id="PF12867"/>
    </source>
</evidence>
<dbReference type="EMBL" id="BAABGR010000015">
    <property type="protein sequence ID" value="GAA4515141.1"/>
    <property type="molecule type" value="Genomic_DNA"/>
</dbReference>
<name>A0ABP8R0W4_9SPHI</name>
<proteinExistence type="predicted"/>
<dbReference type="SUPFAM" id="SSF109854">
    <property type="entry name" value="DinB/YfiT-like putative metalloenzymes"/>
    <property type="match status" value="1"/>
</dbReference>
<dbReference type="Proteomes" id="UP001500394">
    <property type="component" value="Unassembled WGS sequence"/>
</dbReference>
<gene>
    <name evidence="2" type="ORF">GCM10023173_12570</name>
</gene>
<organism evidence="2 3">
    <name type="scientific">Sphingobacterium thermophilum</name>
    <dbReference type="NCBI Taxonomy" id="768534"/>
    <lineage>
        <taxon>Bacteria</taxon>
        <taxon>Pseudomonadati</taxon>
        <taxon>Bacteroidota</taxon>
        <taxon>Sphingobacteriia</taxon>
        <taxon>Sphingobacteriales</taxon>
        <taxon>Sphingobacteriaceae</taxon>
        <taxon>Sphingobacterium</taxon>
    </lineage>
</organism>
<comment type="caution">
    <text evidence="2">The sequence shown here is derived from an EMBL/GenBank/DDBJ whole genome shotgun (WGS) entry which is preliminary data.</text>
</comment>